<evidence type="ECO:0000256" key="4">
    <source>
        <dbReference type="ARBA" id="ARBA00030574"/>
    </source>
</evidence>
<dbReference type="PANTHER" id="PTHR47640:SF11">
    <property type="entry name" value="RNA-BINDING PROTEIN 42"/>
    <property type="match status" value="1"/>
</dbReference>
<dbReference type="PROSITE" id="PS50102">
    <property type="entry name" value="RRM"/>
    <property type="match status" value="1"/>
</dbReference>
<feature type="region of interest" description="Disordered" evidence="6">
    <location>
        <begin position="135"/>
        <end position="160"/>
    </location>
</feature>
<dbReference type="InterPro" id="IPR050825">
    <property type="entry name" value="RBM42_RBP45_47-like"/>
</dbReference>
<dbReference type="SUPFAM" id="SSF54928">
    <property type="entry name" value="RNA-binding domain, RBD"/>
    <property type="match status" value="1"/>
</dbReference>
<evidence type="ECO:0000313" key="9">
    <source>
        <dbReference type="Proteomes" id="UP000326759"/>
    </source>
</evidence>
<feature type="compositionally biased region" description="Low complexity" evidence="6">
    <location>
        <begin position="194"/>
        <end position="206"/>
    </location>
</feature>
<evidence type="ECO:0000256" key="5">
    <source>
        <dbReference type="PROSITE-ProRule" id="PRU00176"/>
    </source>
</evidence>
<dbReference type="InterPro" id="IPR012677">
    <property type="entry name" value="Nucleotide-bd_a/b_plait_sf"/>
</dbReference>
<reference evidence="8 9" key="1">
    <citation type="journal article" date="2019" name="PLoS Biol.">
        <title>Sex chromosomes control vertical transmission of feminizing Wolbachia symbionts in an isopod.</title>
        <authorList>
            <person name="Becking T."/>
            <person name="Chebbi M.A."/>
            <person name="Giraud I."/>
            <person name="Moumen B."/>
            <person name="Laverre T."/>
            <person name="Caubet Y."/>
            <person name="Peccoud J."/>
            <person name="Gilbert C."/>
            <person name="Cordaux R."/>
        </authorList>
    </citation>
    <scope>NUCLEOTIDE SEQUENCE [LARGE SCALE GENOMIC DNA]</scope>
    <source>
        <strain evidence="8">ANa2</strain>
        <tissue evidence="8">Whole body excluding digestive tract and cuticle</tissue>
    </source>
</reference>
<feature type="compositionally biased region" description="Polar residues" evidence="6">
    <location>
        <begin position="63"/>
        <end position="72"/>
    </location>
</feature>
<feature type="domain" description="RRM" evidence="7">
    <location>
        <begin position="293"/>
        <end position="371"/>
    </location>
</feature>
<dbReference type="PANTHER" id="PTHR47640">
    <property type="entry name" value="TRNA SELENOCYSTEINE 1-ASSOCIATED PROTEIN 1-RELATED-RELATED"/>
    <property type="match status" value="1"/>
</dbReference>
<dbReference type="InterPro" id="IPR000504">
    <property type="entry name" value="RRM_dom"/>
</dbReference>
<evidence type="ECO:0000256" key="2">
    <source>
        <dbReference type="ARBA" id="ARBA00015192"/>
    </source>
</evidence>
<sequence length="392" mass="43924">MMAPYNHHQDHQIFQLMGTGLLFERLLSPQFNIQSPDIQESRPFPPPPGPPANFNRGHFGSGVHNQDGNAFQNMGPGGGPMANSFPPPPPPGFLSSPQGRGGMGGNFPPQNGLVPPPPPPGFIPPQLARSNMNRLIGQRPPGTLSPQKGLGSATISKGPNIISSAPKLYVAPEAKDTNKQHEEDKKTVIPSPVTSSSESKKQTSTTEPKKKKLKTDKHSVDKKKNATQAMEMAEKVKQSTTTIKQVVNTFHHQPTSLHMEERRRERKPKRNLRYAGGQVWEDQNLQEWDPDDFRLFAGDLGNDVTDELLHRYFCHYPSFVKAKVVRDKRTNKSKGYGFISFKDSQDYIRAMKEMNGKYLGSRPIKLRKSTWKDRNLEIVQKKLKEKQLLGLK</sequence>
<evidence type="ECO:0000256" key="6">
    <source>
        <dbReference type="SAM" id="MobiDB-lite"/>
    </source>
</evidence>
<dbReference type="CDD" id="cd12383">
    <property type="entry name" value="RRM_RBM42"/>
    <property type="match status" value="1"/>
</dbReference>
<evidence type="ECO:0000259" key="7">
    <source>
        <dbReference type="PROSITE" id="PS50102"/>
    </source>
</evidence>
<comment type="caution">
    <text evidence="8">The sequence shown here is derived from an EMBL/GenBank/DDBJ whole genome shotgun (WGS) entry which is preliminary data.</text>
</comment>
<dbReference type="InterPro" id="IPR034215">
    <property type="entry name" value="RBM42_RRM"/>
</dbReference>
<dbReference type="SMART" id="SM00360">
    <property type="entry name" value="RRM"/>
    <property type="match status" value="1"/>
</dbReference>
<dbReference type="Pfam" id="PF00076">
    <property type="entry name" value="RRM_1"/>
    <property type="match status" value="1"/>
</dbReference>
<feature type="region of interest" description="Disordered" evidence="6">
    <location>
        <begin position="174"/>
        <end position="227"/>
    </location>
</feature>
<evidence type="ECO:0000256" key="3">
    <source>
        <dbReference type="ARBA" id="ARBA00022884"/>
    </source>
</evidence>
<proteinExistence type="inferred from homology"/>
<protein>
    <recommendedName>
        <fullName evidence="2">RNA-binding protein 42</fullName>
    </recommendedName>
    <alternativeName>
        <fullName evidence="4">RNA-binding motif protein 42</fullName>
    </alternativeName>
</protein>
<dbReference type="Proteomes" id="UP000326759">
    <property type="component" value="Unassembled WGS sequence"/>
</dbReference>
<dbReference type="OrthoDB" id="1749473at2759"/>
<gene>
    <name evidence="8" type="primary">rbm42</name>
    <name evidence="8" type="ORF">Anas_10091</name>
</gene>
<evidence type="ECO:0000313" key="8">
    <source>
        <dbReference type="EMBL" id="KAB7505092.1"/>
    </source>
</evidence>
<keyword evidence="3 5" id="KW-0694">RNA-binding</keyword>
<dbReference type="EMBL" id="SEYY01001808">
    <property type="protein sequence ID" value="KAB7505092.1"/>
    <property type="molecule type" value="Genomic_DNA"/>
</dbReference>
<dbReference type="GO" id="GO:0003729">
    <property type="term" value="F:mRNA binding"/>
    <property type="evidence" value="ECO:0007669"/>
    <property type="project" value="InterPro"/>
</dbReference>
<dbReference type="AlphaFoldDB" id="A0A5N5TEY0"/>
<name>A0A5N5TEY0_9CRUS</name>
<dbReference type="Gene3D" id="3.30.70.330">
    <property type="match status" value="1"/>
</dbReference>
<evidence type="ECO:0000256" key="1">
    <source>
        <dbReference type="ARBA" id="ARBA00007408"/>
    </source>
</evidence>
<keyword evidence="9" id="KW-1185">Reference proteome</keyword>
<organism evidence="8 9">
    <name type="scientific">Armadillidium nasatum</name>
    <dbReference type="NCBI Taxonomy" id="96803"/>
    <lineage>
        <taxon>Eukaryota</taxon>
        <taxon>Metazoa</taxon>
        <taxon>Ecdysozoa</taxon>
        <taxon>Arthropoda</taxon>
        <taxon>Crustacea</taxon>
        <taxon>Multicrustacea</taxon>
        <taxon>Malacostraca</taxon>
        <taxon>Eumalacostraca</taxon>
        <taxon>Peracarida</taxon>
        <taxon>Isopoda</taxon>
        <taxon>Oniscidea</taxon>
        <taxon>Crinocheta</taxon>
        <taxon>Armadillidiidae</taxon>
        <taxon>Armadillidium</taxon>
    </lineage>
</organism>
<dbReference type="InterPro" id="IPR035979">
    <property type="entry name" value="RBD_domain_sf"/>
</dbReference>
<feature type="compositionally biased region" description="Basic and acidic residues" evidence="6">
    <location>
        <begin position="174"/>
        <end position="187"/>
    </location>
</feature>
<feature type="region of interest" description="Disordered" evidence="6">
    <location>
        <begin position="35"/>
        <end position="121"/>
    </location>
</feature>
<comment type="similarity">
    <text evidence="1">Belongs to the RRM RBM42 family.</text>
</comment>
<accession>A0A5N5TEY0</accession>